<feature type="transmembrane region" description="Helical" evidence="1">
    <location>
        <begin position="29"/>
        <end position="50"/>
    </location>
</feature>
<feature type="transmembrane region" description="Helical" evidence="1">
    <location>
        <begin position="219"/>
        <end position="236"/>
    </location>
</feature>
<sequence length="491" mass="57413">MKKIKFFLALFLFLILFQYFIWIQNPNEIIVSFMKYYSCFIYVACIIISFCLKTRVVFPYILYLFTFGIFMMSRIFLDAFEVENAFFDVATWANDWSFFSLPIKYEMLNAIIFYLLFSFLGFLTSNLFIGKSGFDIDMKENSLMLQIRKIGFFLFIVFCLPYLAYLYQAVLYVVDNGYLSVYLNESETTVSNPFLRICDDFCIAGIYLYLSTFPSGKKYVFVVCFYFITLLIMLGTGGRGATFSQILMFLSYIVIRGVKINIKRVLLIGLIGGGLIYIAQFVSNYRNNGFNGVEEKNEILFTQLLYSFFWQQGTSIQTIGRTIQFENEVYNGWLYFIGPITNSFRENVVMKKMGLGIPNGQTLETVRTGYSWADNLSYRVSPKYYLTGHGMGSSTIAECYVLGHMFGIMIVGYIYIYVMMLFISKCKNRYSYMYLLFYMLPAFFISPRSSPLIVVTNLYRPLIILFCIQLVYFFKMKFCCNRFKVVLRDEK</sequence>
<name>A0A1Y4IK13_PARDI</name>
<keyword evidence="1" id="KW-0812">Transmembrane</keyword>
<feature type="transmembrane region" description="Helical" evidence="1">
    <location>
        <begin position="458"/>
        <end position="474"/>
    </location>
</feature>
<feature type="transmembrane region" description="Helical" evidence="1">
    <location>
        <begin position="401"/>
        <end position="423"/>
    </location>
</feature>
<feature type="transmembrane region" description="Helical" evidence="1">
    <location>
        <begin position="430"/>
        <end position="446"/>
    </location>
</feature>
<protein>
    <submittedName>
        <fullName evidence="2">Sugar isomerase</fullName>
    </submittedName>
</protein>
<feature type="transmembrane region" description="Helical" evidence="1">
    <location>
        <begin position="265"/>
        <end position="283"/>
    </location>
</feature>
<feature type="transmembrane region" description="Helical" evidence="1">
    <location>
        <begin position="57"/>
        <end position="77"/>
    </location>
</feature>
<dbReference type="Proteomes" id="UP000195950">
    <property type="component" value="Unassembled WGS sequence"/>
</dbReference>
<feature type="transmembrane region" description="Helical" evidence="1">
    <location>
        <begin position="7"/>
        <end position="23"/>
    </location>
</feature>
<proteinExistence type="predicted"/>
<dbReference type="AlphaFoldDB" id="A0A1Y4IK13"/>
<organism evidence="2 3">
    <name type="scientific">Parabacteroides distasonis</name>
    <dbReference type="NCBI Taxonomy" id="823"/>
    <lineage>
        <taxon>Bacteria</taxon>
        <taxon>Pseudomonadati</taxon>
        <taxon>Bacteroidota</taxon>
        <taxon>Bacteroidia</taxon>
        <taxon>Bacteroidales</taxon>
        <taxon>Tannerellaceae</taxon>
        <taxon>Parabacteroides</taxon>
    </lineage>
</organism>
<comment type="caution">
    <text evidence="2">The sequence shown here is derived from an EMBL/GenBank/DDBJ whole genome shotgun (WGS) entry which is preliminary data.</text>
</comment>
<dbReference type="Pfam" id="PF14296">
    <property type="entry name" value="O-ag_pol_Wzy"/>
    <property type="match status" value="1"/>
</dbReference>
<dbReference type="GO" id="GO:0016853">
    <property type="term" value="F:isomerase activity"/>
    <property type="evidence" value="ECO:0007669"/>
    <property type="project" value="UniProtKB-KW"/>
</dbReference>
<dbReference type="NCBIfam" id="TIGR04370">
    <property type="entry name" value="glyco_rpt_poly"/>
    <property type="match status" value="1"/>
</dbReference>
<gene>
    <name evidence="2" type="ORF">B5F32_07060</name>
</gene>
<dbReference type="RefSeq" id="WP_087343447.1">
    <property type="nucleotide sequence ID" value="NZ_NFJX01000004.1"/>
</dbReference>
<dbReference type="EMBL" id="NFJX01000004">
    <property type="protein sequence ID" value="OUP20668.1"/>
    <property type="molecule type" value="Genomic_DNA"/>
</dbReference>
<evidence type="ECO:0000313" key="3">
    <source>
        <dbReference type="Proteomes" id="UP000195950"/>
    </source>
</evidence>
<reference evidence="3" key="1">
    <citation type="submission" date="2017-04" db="EMBL/GenBank/DDBJ databases">
        <title>Function of individual gut microbiota members based on whole genome sequencing of pure cultures obtained from chicken caecum.</title>
        <authorList>
            <person name="Medvecky M."/>
            <person name="Cejkova D."/>
            <person name="Polansky O."/>
            <person name="Karasova D."/>
            <person name="Kubasova T."/>
            <person name="Cizek A."/>
            <person name="Rychlik I."/>
        </authorList>
    </citation>
    <scope>NUCLEOTIDE SEQUENCE [LARGE SCALE GENOMIC DNA]</scope>
    <source>
        <strain evidence="3">An199</strain>
    </source>
</reference>
<evidence type="ECO:0000313" key="2">
    <source>
        <dbReference type="EMBL" id="OUP20668.1"/>
    </source>
</evidence>
<evidence type="ECO:0000256" key="1">
    <source>
        <dbReference type="SAM" id="Phobius"/>
    </source>
</evidence>
<keyword evidence="1" id="KW-1133">Transmembrane helix</keyword>
<dbReference type="InterPro" id="IPR029468">
    <property type="entry name" value="O-ag_pol_Wzy"/>
</dbReference>
<accession>A0A1Y4IK13</accession>
<feature type="transmembrane region" description="Helical" evidence="1">
    <location>
        <begin position="150"/>
        <end position="174"/>
    </location>
</feature>
<feature type="transmembrane region" description="Helical" evidence="1">
    <location>
        <begin position="107"/>
        <end position="129"/>
    </location>
</feature>
<keyword evidence="2" id="KW-0413">Isomerase</keyword>
<keyword evidence="1" id="KW-0472">Membrane</keyword>